<evidence type="ECO:0000313" key="1">
    <source>
        <dbReference type="EMBL" id="CAG8847444.1"/>
    </source>
</evidence>
<organism evidence="1 2">
    <name type="scientific">Racocetra persica</name>
    <dbReference type="NCBI Taxonomy" id="160502"/>
    <lineage>
        <taxon>Eukaryota</taxon>
        <taxon>Fungi</taxon>
        <taxon>Fungi incertae sedis</taxon>
        <taxon>Mucoromycota</taxon>
        <taxon>Glomeromycotina</taxon>
        <taxon>Glomeromycetes</taxon>
        <taxon>Diversisporales</taxon>
        <taxon>Gigasporaceae</taxon>
        <taxon>Racocetra</taxon>
    </lineage>
</organism>
<feature type="non-terminal residue" evidence="1">
    <location>
        <position position="43"/>
    </location>
</feature>
<evidence type="ECO:0000313" key="2">
    <source>
        <dbReference type="Proteomes" id="UP000789920"/>
    </source>
</evidence>
<feature type="non-terminal residue" evidence="1">
    <location>
        <position position="1"/>
    </location>
</feature>
<reference evidence="1" key="1">
    <citation type="submission" date="2021-06" db="EMBL/GenBank/DDBJ databases">
        <authorList>
            <person name="Kallberg Y."/>
            <person name="Tangrot J."/>
            <person name="Rosling A."/>
        </authorList>
    </citation>
    <scope>NUCLEOTIDE SEQUENCE</scope>
    <source>
        <strain evidence="1">MA461A</strain>
    </source>
</reference>
<protein>
    <submittedName>
        <fullName evidence="1">28218_t:CDS:1</fullName>
    </submittedName>
</protein>
<accession>A0ACA9SUG7</accession>
<sequence length="43" mass="5042">PKQLREWISKKPELMKFHQAQSQQKTVSRYMIQAKAHSLATTS</sequence>
<dbReference type="EMBL" id="CAJVQC010155952">
    <property type="protein sequence ID" value="CAG8847444.1"/>
    <property type="molecule type" value="Genomic_DNA"/>
</dbReference>
<keyword evidence="2" id="KW-1185">Reference proteome</keyword>
<comment type="caution">
    <text evidence="1">The sequence shown here is derived from an EMBL/GenBank/DDBJ whole genome shotgun (WGS) entry which is preliminary data.</text>
</comment>
<dbReference type="Proteomes" id="UP000789920">
    <property type="component" value="Unassembled WGS sequence"/>
</dbReference>
<name>A0ACA9SUG7_9GLOM</name>
<gene>
    <name evidence="1" type="ORF">RPERSI_LOCUS34639</name>
</gene>
<proteinExistence type="predicted"/>